<evidence type="ECO:0000313" key="3">
    <source>
        <dbReference type="Proteomes" id="UP000039021"/>
    </source>
</evidence>
<dbReference type="Proteomes" id="UP000039021">
    <property type="component" value="Unassembled WGS sequence"/>
</dbReference>
<evidence type="ECO:0000256" key="1">
    <source>
        <dbReference type="SAM" id="MobiDB-lite"/>
    </source>
</evidence>
<gene>
    <name evidence="2" type="ORF">ERS007739_01099</name>
</gene>
<sequence length="61" mass="6546">MSARITSTRNCRPASNCLPGRVRATSRRVTVSTSMRSTPMTVGSSNNSSPSSESWRACSHS</sequence>
<feature type="compositionally biased region" description="Low complexity" evidence="1">
    <location>
        <begin position="26"/>
        <end position="54"/>
    </location>
</feature>
<name>A0A916L9B8_MYCTX</name>
<comment type="caution">
    <text evidence="2">The sequence shown here is derived from an EMBL/GenBank/DDBJ whole genome shotgun (WGS) entry which is preliminary data.</text>
</comment>
<proteinExistence type="predicted"/>
<dbReference type="EMBL" id="CSBK01000382">
    <property type="protein sequence ID" value="COX33267.1"/>
    <property type="molecule type" value="Genomic_DNA"/>
</dbReference>
<reference evidence="3" key="1">
    <citation type="submission" date="2015-03" db="EMBL/GenBank/DDBJ databases">
        <authorList>
            <consortium name="Pathogen Informatics"/>
        </authorList>
    </citation>
    <scope>NUCLEOTIDE SEQUENCE [LARGE SCALE GENOMIC DNA]</scope>
    <source>
        <strain evidence="3">N09902308</strain>
    </source>
</reference>
<organism evidence="2 3">
    <name type="scientific">Mycobacterium tuberculosis</name>
    <dbReference type="NCBI Taxonomy" id="1773"/>
    <lineage>
        <taxon>Bacteria</taxon>
        <taxon>Bacillati</taxon>
        <taxon>Actinomycetota</taxon>
        <taxon>Actinomycetes</taxon>
        <taxon>Mycobacteriales</taxon>
        <taxon>Mycobacteriaceae</taxon>
        <taxon>Mycobacterium</taxon>
        <taxon>Mycobacterium tuberculosis complex</taxon>
    </lineage>
</organism>
<dbReference type="AlphaFoldDB" id="A0A916L9B8"/>
<protein>
    <submittedName>
        <fullName evidence="2">Uncharacterized protein</fullName>
    </submittedName>
</protein>
<feature type="region of interest" description="Disordered" evidence="1">
    <location>
        <begin position="26"/>
        <end position="61"/>
    </location>
</feature>
<accession>A0A916L9B8</accession>
<evidence type="ECO:0000313" key="2">
    <source>
        <dbReference type="EMBL" id="COX33267.1"/>
    </source>
</evidence>